<dbReference type="Proteomes" id="UP000006250">
    <property type="component" value="Unassembled WGS sequence"/>
</dbReference>
<name>E1K0V1_SOLFR</name>
<comment type="caution">
    <text evidence="2">The sequence shown here is derived from an EMBL/GenBank/DDBJ whole genome shotgun (WGS) entry which is preliminary data.</text>
</comment>
<keyword evidence="1" id="KW-0472">Membrane</keyword>
<dbReference type="OrthoDB" id="9810382at2"/>
<dbReference type="AlphaFoldDB" id="E1K0V1"/>
<evidence type="ECO:0000313" key="2">
    <source>
        <dbReference type="EMBL" id="EFL49789.1"/>
    </source>
</evidence>
<keyword evidence="1" id="KW-0812">Transmembrane</keyword>
<protein>
    <submittedName>
        <fullName evidence="2">Uncharacterized protein</fullName>
    </submittedName>
</protein>
<keyword evidence="3" id="KW-1185">Reference proteome</keyword>
<dbReference type="RefSeq" id="WP_005996082.1">
    <property type="nucleotide sequence ID" value="NZ_AECZ01000033.1"/>
</dbReference>
<feature type="transmembrane region" description="Helical" evidence="1">
    <location>
        <begin position="67"/>
        <end position="88"/>
    </location>
</feature>
<organism evidence="2 3">
    <name type="scientific">Solidesulfovibrio fructosivorans JJ]</name>
    <dbReference type="NCBI Taxonomy" id="596151"/>
    <lineage>
        <taxon>Bacteria</taxon>
        <taxon>Pseudomonadati</taxon>
        <taxon>Thermodesulfobacteriota</taxon>
        <taxon>Desulfovibrionia</taxon>
        <taxon>Desulfovibrionales</taxon>
        <taxon>Desulfovibrionaceae</taxon>
        <taxon>Solidesulfovibrio</taxon>
    </lineage>
</organism>
<feature type="transmembrane region" description="Helical" evidence="1">
    <location>
        <begin position="277"/>
        <end position="298"/>
    </location>
</feature>
<feature type="transmembrane region" description="Helical" evidence="1">
    <location>
        <begin position="318"/>
        <end position="342"/>
    </location>
</feature>
<feature type="transmembrane region" description="Helical" evidence="1">
    <location>
        <begin position="127"/>
        <end position="147"/>
    </location>
</feature>
<proteinExistence type="predicted"/>
<gene>
    <name evidence="2" type="ORF">DesfrDRAFT_3501</name>
</gene>
<feature type="transmembrane region" description="Helical" evidence="1">
    <location>
        <begin position="180"/>
        <end position="199"/>
    </location>
</feature>
<feature type="transmembrane region" description="Helical" evidence="1">
    <location>
        <begin position="94"/>
        <end position="115"/>
    </location>
</feature>
<evidence type="ECO:0000313" key="3">
    <source>
        <dbReference type="Proteomes" id="UP000006250"/>
    </source>
</evidence>
<dbReference type="EMBL" id="AECZ01000033">
    <property type="protein sequence ID" value="EFL49789.1"/>
    <property type="molecule type" value="Genomic_DNA"/>
</dbReference>
<sequence length="349" mass="36903">MHPSLAAPPGLALPSPWGLFEILLLVTFAAHLLVMNVALGGTLLLLFAPGPERGAAVTLGKSLPASVAITVNLGIAPLLFASVLYGHFLYTAAVLSASVWLSLFMVVMVAYALLYRAQPRLAGRGSNAIVVPAACLLLAASLILVNVSTLSQRPDVWKAYFDHPGGTIVNLTDPTFIPRWLHFVTASLAVAGLFLALVSRKAAGRGDQAASWRLRAGLTWFTRGTMVQFAVGIWFLLALPQAVMLRFLGASGLATFTLLFGIALGAASLWAGLKEKVGAAVWLTAATVLAMACVRELVRQAYLAPDFSPSALPTLAQWGPFFMFLASAVFAGGVTVWMVAAYRRQAGRG</sequence>
<dbReference type="eggNOG" id="COG1271">
    <property type="taxonomic scope" value="Bacteria"/>
</dbReference>
<accession>E1K0V1</accession>
<reference evidence="2 3" key="1">
    <citation type="submission" date="2010-08" db="EMBL/GenBank/DDBJ databases">
        <title>The draft genome of Desulfovibrio fructosovorans JJ.</title>
        <authorList>
            <consortium name="US DOE Joint Genome Institute (JGI-PGF)"/>
            <person name="Lucas S."/>
            <person name="Copeland A."/>
            <person name="Lapidus A."/>
            <person name="Cheng J.-F."/>
            <person name="Bruce D."/>
            <person name="Goodwin L."/>
            <person name="Pitluck S."/>
            <person name="Land M.L."/>
            <person name="Hauser L."/>
            <person name="Chang Y.-J."/>
            <person name="Jeffries C."/>
            <person name="Wall J.D."/>
            <person name="Stahl D.A."/>
            <person name="Arkin A.P."/>
            <person name="Dehal P."/>
            <person name="Stolyar S.M."/>
            <person name="Hazen T.C."/>
            <person name="Woyke T.J."/>
        </authorList>
    </citation>
    <scope>NUCLEOTIDE SEQUENCE [LARGE SCALE GENOMIC DNA]</scope>
    <source>
        <strain evidence="2 3">JJ</strain>
    </source>
</reference>
<feature type="transmembrane region" description="Helical" evidence="1">
    <location>
        <begin position="245"/>
        <end position="270"/>
    </location>
</feature>
<evidence type="ECO:0000256" key="1">
    <source>
        <dbReference type="SAM" id="Phobius"/>
    </source>
</evidence>
<keyword evidence="1" id="KW-1133">Transmembrane helix</keyword>
<feature type="transmembrane region" description="Helical" evidence="1">
    <location>
        <begin position="22"/>
        <end position="47"/>
    </location>
</feature>
<dbReference type="STRING" id="596151.DesfrDRAFT_3501"/>
<feature type="transmembrane region" description="Helical" evidence="1">
    <location>
        <begin position="220"/>
        <end position="239"/>
    </location>
</feature>